<proteinExistence type="predicted"/>
<evidence type="ECO:0000313" key="4">
    <source>
        <dbReference type="EMBL" id="VAX26457.1"/>
    </source>
</evidence>
<dbReference type="Pfam" id="PF13508">
    <property type="entry name" value="Acetyltransf_7"/>
    <property type="match status" value="1"/>
</dbReference>
<dbReference type="PROSITE" id="PS51186">
    <property type="entry name" value="GNAT"/>
    <property type="match status" value="1"/>
</dbReference>
<evidence type="ECO:0000256" key="1">
    <source>
        <dbReference type="ARBA" id="ARBA00022679"/>
    </source>
</evidence>
<dbReference type="GO" id="GO:0016747">
    <property type="term" value="F:acyltransferase activity, transferring groups other than amino-acyl groups"/>
    <property type="evidence" value="ECO:0007669"/>
    <property type="project" value="InterPro"/>
</dbReference>
<dbReference type="InterPro" id="IPR000182">
    <property type="entry name" value="GNAT_dom"/>
</dbReference>
<name>A0A3B1DCR7_9ZZZZ</name>
<evidence type="ECO:0000259" key="3">
    <source>
        <dbReference type="PROSITE" id="PS51186"/>
    </source>
</evidence>
<dbReference type="Gene3D" id="3.40.630.30">
    <property type="match status" value="1"/>
</dbReference>
<dbReference type="CDD" id="cd04301">
    <property type="entry name" value="NAT_SF"/>
    <property type="match status" value="1"/>
</dbReference>
<dbReference type="InterPro" id="IPR050680">
    <property type="entry name" value="YpeA/RimI_acetyltransf"/>
</dbReference>
<sequence length="179" mass="21058">MTPQTTVFNSEETRRLRCRPVSSEDISFLYEVYAGTRQEELEKTGWTFSEKEVFLRGQFDAQHRYYSEHYPDGAYEIIVLEDQAIGRFYVDHRKDEMRLMDIALLPQYRNQGIGSRLLHALLEKAQAQNKPVRIHVEQFNPAMRLYKRLGFRHLEDRGVYQFMEWTPDSASSISGLKGS</sequence>
<dbReference type="EMBL" id="UOGF01000012">
    <property type="protein sequence ID" value="VAX26457.1"/>
    <property type="molecule type" value="Genomic_DNA"/>
</dbReference>
<feature type="domain" description="N-acetyltransferase" evidence="3">
    <location>
        <begin position="16"/>
        <end position="168"/>
    </location>
</feature>
<keyword evidence="1" id="KW-0808">Transferase</keyword>
<dbReference type="PANTHER" id="PTHR43420">
    <property type="entry name" value="ACETYLTRANSFERASE"/>
    <property type="match status" value="1"/>
</dbReference>
<protein>
    <recommendedName>
        <fullName evidence="3">N-acetyltransferase domain-containing protein</fullName>
    </recommendedName>
</protein>
<reference evidence="4" key="1">
    <citation type="submission" date="2018-06" db="EMBL/GenBank/DDBJ databases">
        <authorList>
            <person name="Zhirakovskaya E."/>
        </authorList>
    </citation>
    <scope>NUCLEOTIDE SEQUENCE</scope>
</reference>
<gene>
    <name evidence="4" type="ORF">MNBD_NITROSPIRAE01-483</name>
</gene>
<evidence type="ECO:0000256" key="2">
    <source>
        <dbReference type="ARBA" id="ARBA00023315"/>
    </source>
</evidence>
<dbReference type="SUPFAM" id="SSF55729">
    <property type="entry name" value="Acyl-CoA N-acyltransferases (Nat)"/>
    <property type="match status" value="1"/>
</dbReference>
<keyword evidence="2" id="KW-0012">Acyltransferase</keyword>
<dbReference type="AlphaFoldDB" id="A0A3B1DCR7"/>
<dbReference type="InterPro" id="IPR016181">
    <property type="entry name" value="Acyl_CoA_acyltransferase"/>
</dbReference>
<organism evidence="4">
    <name type="scientific">hydrothermal vent metagenome</name>
    <dbReference type="NCBI Taxonomy" id="652676"/>
    <lineage>
        <taxon>unclassified sequences</taxon>
        <taxon>metagenomes</taxon>
        <taxon>ecological metagenomes</taxon>
    </lineage>
</organism>
<accession>A0A3B1DCR7</accession>